<sequence length="70" mass="7699">MHPALILLLSPGEESVTTAIWSELLQPFSLAQELEMYKLHSVAQRILSLLTSLQFSLQISYAIGSSIIAV</sequence>
<evidence type="ECO:0000313" key="2">
    <source>
        <dbReference type="Proteomes" id="UP001286313"/>
    </source>
</evidence>
<protein>
    <submittedName>
        <fullName evidence="1">Uncharacterized protein</fullName>
    </submittedName>
</protein>
<dbReference type="Proteomes" id="UP001286313">
    <property type="component" value="Unassembled WGS sequence"/>
</dbReference>
<proteinExistence type="predicted"/>
<keyword evidence="2" id="KW-1185">Reference proteome</keyword>
<comment type="caution">
    <text evidence="1">The sequence shown here is derived from an EMBL/GenBank/DDBJ whole genome shotgun (WGS) entry which is preliminary data.</text>
</comment>
<organism evidence="1 2">
    <name type="scientific">Petrolisthes cinctipes</name>
    <name type="common">Flat porcelain crab</name>
    <dbReference type="NCBI Taxonomy" id="88211"/>
    <lineage>
        <taxon>Eukaryota</taxon>
        <taxon>Metazoa</taxon>
        <taxon>Ecdysozoa</taxon>
        <taxon>Arthropoda</taxon>
        <taxon>Crustacea</taxon>
        <taxon>Multicrustacea</taxon>
        <taxon>Malacostraca</taxon>
        <taxon>Eumalacostraca</taxon>
        <taxon>Eucarida</taxon>
        <taxon>Decapoda</taxon>
        <taxon>Pleocyemata</taxon>
        <taxon>Anomura</taxon>
        <taxon>Galatheoidea</taxon>
        <taxon>Porcellanidae</taxon>
        <taxon>Petrolisthes</taxon>
    </lineage>
</organism>
<gene>
    <name evidence="1" type="ORF">Pcinc_010716</name>
</gene>
<dbReference type="AlphaFoldDB" id="A0AAE1G4Y6"/>
<dbReference type="EMBL" id="JAWQEG010000831">
    <property type="protein sequence ID" value="KAK3885062.1"/>
    <property type="molecule type" value="Genomic_DNA"/>
</dbReference>
<accession>A0AAE1G4Y6</accession>
<evidence type="ECO:0000313" key="1">
    <source>
        <dbReference type="EMBL" id="KAK3885062.1"/>
    </source>
</evidence>
<reference evidence="1" key="1">
    <citation type="submission" date="2023-10" db="EMBL/GenBank/DDBJ databases">
        <title>Genome assemblies of two species of porcelain crab, Petrolisthes cinctipes and Petrolisthes manimaculis (Anomura: Porcellanidae).</title>
        <authorList>
            <person name="Angst P."/>
        </authorList>
    </citation>
    <scope>NUCLEOTIDE SEQUENCE</scope>
    <source>
        <strain evidence="1">PB745_01</strain>
        <tissue evidence="1">Gill</tissue>
    </source>
</reference>
<name>A0AAE1G4Y6_PETCI</name>